<dbReference type="EMBL" id="CP101751">
    <property type="protein sequence ID" value="UUC43914.1"/>
    <property type="molecule type" value="Genomic_DNA"/>
</dbReference>
<sequence length="304" mass="34838">MSSLLQYSAVKISFRLLIAIFCCCLLFSCCKTPLPSRIQLCQVPSPRPEENFAAFIEPDEAVFMMHAVQTVYDQRPVLDGYHQIESLRFFSLLNNEKAIIDERLQIDIAKGNEKVWSYVYQSNSDPSDLIIAIRGTENIMDWIKDLEVSQVPFISFSGSEKEVKIEQGFYSVYKGLREALFHIIQQWNPSRLRITGHSMGGSIALLLTYDITLTTPGLTPILFTYGMPRSGDLNFTNEIKRIHDTNAARLTFIINSKDIVPELPSDLFGYYTIPFTNYIFCFDTGNSVENHIWYEPALKELFKH</sequence>
<dbReference type="Gene3D" id="3.40.50.1820">
    <property type="entry name" value="alpha/beta hydrolase"/>
    <property type="match status" value="1"/>
</dbReference>
<keyword evidence="7" id="KW-1185">Reference proteome</keyword>
<dbReference type="Pfam" id="PF01764">
    <property type="entry name" value="Lipase_3"/>
    <property type="match status" value="1"/>
</dbReference>
<dbReference type="PANTHER" id="PTHR31403:SF7">
    <property type="entry name" value="PHOSPHOLIPASE A1-IGAMMA3, CHLOROPLASTIC"/>
    <property type="match status" value="1"/>
</dbReference>
<evidence type="ECO:0000259" key="5">
    <source>
        <dbReference type="Pfam" id="PF01764"/>
    </source>
</evidence>
<proteinExistence type="predicted"/>
<feature type="domain" description="Fungal lipase-type" evidence="5">
    <location>
        <begin position="130"/>
        <end position="266"/>
    </location>
</feature>
<keyword evidence="3" id="KW-0442">Lipid degradation</keyword>
<keyword evidence="1" id="KW-0378">Hydrolase</keyword>
<protein>
    <submittedName>
        <fullName evidence="6">Lipase family protein</fullName>
    </submittedName>
</protein>
<keyword evidence="4" id="KW-0443">Lipid metabolism</keyword>
<dbReference type="InterPro" id="IPR029058">
    <property type="entry name" value="AB_hydrolase_fold"/>
</dbReference>
<accession>A0ABY5IMD5</accession>
<keyword evidence="2" id="KW-0809">Transit peptide</keyword>
<evidence type="ECO:0000313" key="6">
    <source>
        <dbReference type="EMBL" id="UUC43914.1"/>
    </source>
</evidence>
<dbReference type="RefSeq" id="WP_256549583.1">
    <property type="nucleotide sequence ID" value="NZ_CP101751.1"/>
</dbReference>
<reference evidence="6" key="1">
    <citation type="submission" date="2022-07" db="EMBL/GenBank/DDBJ databases">
        <title>Isolation, identification, and degradation of a PFOSA degrading strain from sewage treatment plant.</title>
        <authorList>
            <person name="Zhang L."/>
            <person name="Huo Y."/>
        </authorList>
    </citation>
    <scope>NUCLEOTIDE SEQUENCE</scope>
    <source>
        <strain evidence="6">C1</strain>
    </source>
</reference>
<dbReference type="CDD" id="cd00519">
    <property type="entry name" value="Lipase_3"/>
    <property type="match status" value="1"/>
</dbReference>
<evidence type="ECO:0000256" key="2">
    <source>
        <dbReference type="ARBA" id="ARBA00022946"/>
    </source>
</evidence>
<dbReference type="Proteomes" id="UP001059844">
    <property type="component" value="Chromosome"/>
</dbReference>
<evidence type="ECO:0000256" key="3">
    <source>
        <dbReference type="ARBA" id="ARBA00022963"/>
    </source>
</evidence>
<name>A0ABY5IMD5_9FLAO</name>
<evidence type="ECO:0000256" key="1">
    <source>
        <dbReference type="ARBA" id="ARBA00022801"/>
    </source>
</evidence>
<organism evidence="6 7">
    <name type="scientific">Flavobacterium cerinum</name>
    <dbReference type="NCBI Taxonomy" id="2502784"/>
    <lineage>
        <taxon>Bacteria</taxon>
        <taxon>Pseudomonadati</taxon>
        <taxon>Bacteroidota</taxon>
        <taxon>Flavobacteriia</taxon>
        <taxon>Flavobacteriales</taxon>
        <taxon>Flavobacteriaceae</taxon>
        <taxon>Flavobacterium</taxon>
    </lineage>
</organism>
<gene>
    <name evidence="6" type="ORF">NOX80_09735</name>
</gene>
<evidence type="ECO:0000313" key="7">
    <source>
        <dbReference type="Proteomes" id="UP001059844"/>
    </source>
</evidence>
<evidence type="ECO:0000256" key="4">
    <source>
        <dbReference type="ARBA" id="ARBA00023098"/>
    </source>
</evidence>
<dbReference type="SUPFAM" id="SSF53474">
    <property type="entry name" value="alpha/beta-Hydrolases"/>
    <property type="match status" value="1"/>
</dbReference>
<dbReference type="InterPro" id="IPR002921">
    <property type="entry name" value="Fungal_lipase-type"/>
</dbReference>
<dbReference type="PANTHER" id="PTHR31403">
    <property type="entry name" value="PHOSPHOLIPASE A1-IBETA2, CHLOROPLASTIC"/>
    <property type="match status" value="1"/>
</dbReference>